<evidence type="ECO:0000256" key="1">
    <source>
        <dbReference type="ARBA" id="ARBA00004752"/>
    </source>
</evidence>
<accession>A0A174SGV9</accession>
<dbReference type="EC" id="6.3.2.37" evidence="2"/>
<evidence type="ECO:0000313" key="2">
    <source>
        <dbReference type="EMBL" id="CUP93759.1"/>
    </source>
</evidence>
<reference evidence="2 3" key="1">
    <citation type="submission" date="2015-09" db="EMBL/GenBank/DDBJ databases">
        <authorList>
            <consortium name="Pathogen Informatics"/>
        </authorList>
    </citation>
    <scope>NUCLEOTIDE SEQUENCE [LARGE SCALE GENOMIC DNA]</scope>
    <source>
        <strain evidence="2 3">2789STDY5608854</strain>
    </source>
</reference>
<dbReference type="AlphaFoldDB" id="A0A174SGV9"/>
<dbReference type="EMBL" id="CYZT01000575">
    <property type="protein sequence ID" value="CUP93759.1"/>
    <property type="molecule type" value="Genomic_DNA"/>
</dbReference>
<comment type="pathway">
    <text evidence="1">Cell wall biogenesis; peptidoglycan biosynthesis.</text>
</comment>
<dbReference type="Proteomes" id="UP000095746">
    <property type="component" value="Unassembled WGS sequence"/>
</dbReference>
<dbReference type="Gene3D" id="3.90.190.20">
    <property type="entry name" value="Mur ligase, C-terminal domain"/>
    <property type="match status" value="1"/>
</dbReference>
<gene>
    <name evidence="2" type="primary">murE_2</name>
    <name evidence="2" type="ORF">ERS852411_03775</name>
</gene>
<dbReference type="PANTHER" id="PTHR23135">
    <property type="entry name" value="MUR LIGASE FAMILY MEMBER"/>
    <property type="match status" value="1"/>
</dbReference>
<proteinExistence type="predicted"/>
<dbReference type="PANTHER" id="PTHR23135:SF4">
    <property type="entry name" value="UDP-N-ACETYLMURAMOYL-L-ALANYL-D-GLUTAMATE--2,6-DIAMINOPIMELATE LIGASE MURE HOMOLOG, CHLOROPLASTIC"/>
    <property type="match status" value="1"/>
</dbReference>
<organism evidence="2 3">
    <name type="scientific">Flavonifractor plautii</name>
    <name type="common">Fusobacterium plautii</name>
    <dbReference type="NCBI Taxonomy" id="292800"/>
    <lineage>
        <taxon>Bacteria</taxon>
        <taxon>Bacillati</taxon>
        <taxon>Bacillota</taxon>
        <taxon>Clostridia</taxon>
        <taxon>Eubacteriales</taxon>
        <taxon>Oscillospiraceae</taxon>
        <taxon>Flavonifractor</taxon>
    </lineage>
</organism>
<name>A0A174SGV9_FLAPL</name>
<dbReference type="InterPro" id="IPR036615">
    <property type="entry name" value="Mur_ligase_C_dom_sf"/>
</dbReference>
<dbReference type="GO" id="GO:0102195">
    <property type="term" value="F:UDP-N-acetylmuramoyl-L-alanyl-D-glutamate--D-lysine ligase activity"/>
    <property type="evidence" value="ECO:0007669"/>
    <property type="project" value="UniProtKB-EC"/>
</dbReference>
<evidence type="ECO:0000313" key="3">
    <source>
        <dbReference type="Proteomes" id="UP000095746"/>
    </source>
</evidence>
<protein>
    <submittedName>
        <fullName evidence="2">UDP-N-acetylmuramoyl-L-alanyl-D-glutamate--LD-lysine ligase</fullName>
        <ecNumber evidence="2">6.3.2.37</ecNumber>
    </submittedName>
</protein>
<dbReference type="SUPFAM" id="SSF53244">
    <property type="entry name" value="MurD-like peptide ligases, peptide-binding domain"/>
    <property type="match status" value="1"/>
</dbReference>
<sequence>MEPDRRAAIRRALSLARAGDTVVLAGKGHETYQEVDGVEYHLDEREEIAAYFA</sequence>
<keyword evidence="2" id="KW-0436">Ligase</keyword>